<keyword evidence="3" id="KW-0255">Endonuclease</keyword>
<evidence type="ECO:0000313" key="12">
    <source>
        <dbReference type="Proteomes" id="UP000237271"/>
    </source>
</evidence>
<organism evidence="11 12">
    <name type="scientific">Phytophthora palmivora</name>
    <dbReference type="NCBI Taxonomy" id="4796"/>
    <lineage>
        <taxon>Eukaryota</taxon>
        <taxon>Sar</taxon>
        <taxon>Stramenopiles</taxon>
        <taxon>Oomycota</taxon>
        <taxon>Peronosporomycetes</taxon>
        <taxon>Peronosporales</taxon>
        <taxon>Peronosporaceae</taxon>
        <taxon>Phytophthora</taxon>
    </lineage>
</organism>
<name>A0A2P4Y0P5_9STRA</name>
<keyword evidence="9" id="KW-0233">DNA recombination</keyword>
<evidence type="ECO:0000259" key="10">
    <source>
        <dbReference type="PROSITE" id="PS50994"/>
    </source>
</evidence>
<evidence type="ECO:0000256" key="5">
    <source>
        <dbReference type="ARBA" id="ARBA00022842"/>
    </source>
</evidence>
<proteinExistence type="predicted"/>
<dbReference type="InterPro" id="IPR012337">
    <property type="entry name" value="RNaseH-like_sf"/>
</dbReference>
<keyword evidence="8" id="KW-0548">Nucleotidyltransferase</keyword>
<evidence type="ECO:0000313" key="11">
    <source>
        <dbReference type="EMBL" id="POM71374.1"/>
    </source>
</evidence>
<keyword evidence="1" id="KW-0540">Nuclease</keyword>
<dbReference type="GO" id="GO:0015074">
    <property type="term" value="P:DNA integration"/>
    <property type="evidence" value="ECO:0007669"/>
    <property type="project" value="UniProtKB-KW"/>
</dbReference>
<dbReference type="Proteomes" id="UP000237271">
    <property type="component" value="Unassembled WGS sequence"/>
</dbReference>
<dbReference type="GO" id="GO:0003887">
    <property type="term" value="F:DNA-directed DNA polymerase activity"/>
    <property type="evidence" value="ECO:0007669"/>
    <property type="project" value="UniProtKB-KW"/>
</dbReference>
<reference evidence="11 12" key="1">
    <citation type="journal article" date="2017" name="Genome Biol. Evol.">
        <title>Phytophthora megakarya and P. palmivora, closely related causal agents of cacao black pod rot, underwent increases in genome sizes and gene numbers by different mechanisms.</title>
        <authorList>
            <person name="Ali S.S."/>
            <person name="Shao J."/>
            <person name="Lary D.J."/>
            <person name="Kronmiller B."/>
            <person name="Shen D."/>
            <person name="Strem M.D."/>
            <person name="Amoako-Attah I."/>
            <person name="Akrofi A.Y."/>
            <person name="Begoude B.A."/>
            <person name="Ten Hoopen G.M."/>
            <person name="Coulibaly K."/>
            <person name="Kebe B.I."/>
            <person name="Melnick R.L."/>
            <person name="Guiltinan M.J."/>
            <person name="Tyler B.M."/>
            <person name="Meinhardt L.W."/>
            <person name="Bailey B.A."/>
        </authorList>
    </citation>
    <scope>NUCLEOTIDE SEQUENCE [LARGE SCALE GENOMIC DNA]</scope>
    <source>
        <strain evidence="12">sbr112.9</strain>
    </source>
</reference>
<accession>A0A2P4Y0P5</accession>
<dbReference type="PANTHER" id="PTHR42648">
    <property type="entry name" value="TRANSPOSASE, PUTATIVE-RELATED"/>
    <property type="match status" value="1"/>
</dbReference>
<keyword evidence="12" id="KW-1185">Reference proteome</keyword>
<protein>
    <submittedName>
        <fullName evidence="11">Integrase catalytic core protein</fullName>
    </submittedName>
</protein>
<evidence type="ECO:0000256" key="1">
    <source>
        <dbReference type="ARBA" id="ARBA00022722"/>
    </source>
</evidence>
<dbReference type="OrthoDB" id="98515at2759"/>
<evidence type="ECO:0000256" key="7">
    <source>
        <dbReference type="ARBA" id="ARBA00022918"/>
    </source>
</evidence>
<sequence length="277" mass="30631">MGKYLHGLGGMRYFQLIQDEGSHYKWCFLLKNKTDATKNMIKLMAELLAAGHRIKRFTSDGGGEFVNTELKLFLKSCGIRFVPTYPYTPEENALVEKMNGVLVNKMGQQCMLQTYRTGCGLKSCNKLWTYMRKTPSEKLLGAVPNVAKIRVCGSIGFVYVANRKDKLSPKAKSVLLLGFARSTTGYRLLHLRTGTIVEAGYITFREDITVSWKYIAALLIGNGGDKIPFVPLPVEYVAEERIRSEAEAFVTGSLPKDHFAENNAGADVAPGSGGNVV</sequence>
<evidence type="ECO:0000256" key="2">
    <source>
        <dbReference type="ARBA" id="ARBA00022723"/>
    </source>
</evidence>
<feature type="domain" description="Integrase catalytic" evidence="10">
    <location>
        <begin position="1"/>
        <end position="152"/>
    </location>
</feature>
<gene>
    <name evidence="11" type="ORF">PHPALM_12070</name>
</gene>
<dbReference type="SUPFAM" id="SSF53098">
    <property type="entry name" value="Ribonuclease H-like"/>
    <property type="match status" value="1"/>
</dbReference>
<dbReference type="GO" id="GO:0003676">
    <property type="term" value="F:nucleic acid binding"/>
    <property type="evidence" value="ECO:0007669"/>
    <property type="project" value="InterPro"/>
</dbReference>
<evidence type="ECO:0000256" key="9">
    <source>
        <dbReference type="ARBA" id="ARBA00023172"/>
    </source>
</evidence>
<evidence type="ECO:0000256" key="3">
    <source>
        <dbReference type="ARBA" id="ARBA00022759"/>
    </source>
</evidence>
<dbReference type="GO" id="GO:0004519">
    <property type="term" value="F:endonuclease activity"/>
    <property type="evidence" value="ECO:0007669"/>
    <property type="project" value="UniProtKB-KW"/>
</dbReference>
<evidence type="ECO:0000256" key="6">
    <source>
        <dbReference type="ARBA" id="ARBA00022908"/>
    </source>
</evidence>
<keyword evidence="8" id="KW-0239">DNA-directed DNA polymerase</keyword>
<dbReference type="InterPro" id="IPR036397">
    <property type="entry name" value="RNaseH_sf"/>
</dbReference>
<dbReference type="Gene3D" id="3.30.420.10">
    <property type="entry name" value="Ribonuclease H-like superfamily/Ribonuclease H"/>
    <property type="match status" value="1"/>
</dbReference>
<keyword evidence="4" id="KW-0378">Hydrolase</keyword>
<dbReference type="GO" id="GO:0016787">
    <property type="term" value="F:hydrolase activity"/>
    <property type="evidence" value="ECO:0007669"/>
    <property type="project" value="UniProtKB-KW"/>
</dbReference>
<dbReference type="GO" id="GO:0006310">
    <property type="term" value="P:DNA recombination"/>
    <property type="evidence" value="ECO:0007669"/>
    <property type="project" value="UniProtKB-KW"/>
</dbReference>
<keyword evidence="6" id="KW-0229">DNA integration</keyword>
<keyword evidence="5" id="KW-0460">Magnesium</keyword>
<dbReference type="GO" id="GO:0046872">
    <property type="term" value="F:metal ion binding"/>
    <property type="evidence" value="ECO:0007669"/>
    <property type="project" value="UniProtKB-KW"/>
</dbReference>
<evidence type="ECO:0000256" key="8">
    <source>
        <dbReference type="ARBA" id="ARBA00022932"/>
    </source>
</evidence>
<comment type="caution">
    <text evidence="11">The sequence shown here is derived from an EMBL/GenBank/DDBJ whole genome shotgun (WGS) entry which is preliminary data.</text>
</comment>
<keyword evidence="7" id="KW-0695">RNA-directed DNA polymerase</keyword>
<keyword evidence="8" id="KW-0808">Transferase</keyword>
<dbReference type="PANTHER" id="PTHR42648:SF11">
    <property type="entry name" value="TRANSPOSON TY4-P GAG-POL POLYPROTEIN"/>
    <property type="match status" value="1"/>
</dbReference>
<evidence type="ECO:0000256" key="4">
    <source>
        <dbReference type="ARBA" id="ARBA00022801"/>
    </source>
</evidence>
<dbReference type="InterPro" id="IPR039537">
    <property type="entry name" value="Retrotran_Ty1/copia-like"/>
</dbReference>
<dbReference type="AlphaFoldDB" id="A0A2P4Y0P5"/>
<dbReference type="Pfam" id="PF25597">
    <property type="entry name" value="SH3_retrovirus"/>
    <property type="match status" value="1"/>
</dbReference>
<dbReference type="GO" id="GO:0003964">
    <property type="term" value="F:RNA-directed DNA polymerase activity"/>
    <property type="evidence" value="ECO:0007669"/>
    <property type="project" value="UniProtKB-KW"/>
</dbReference>
<dbReference type="PROSITE" id="PS50994">
    <property type="entry name" value="INTEGRASE"/>
    <property type="match status" value="1"/>
</dbReference>
<dbReference type="InterPro" id="IPR057670">
    <property type="entry name" value="SH3_retrovirus"/>
</dbReference>
<dbReference type="EMBL" id="NCKW01006515">
    <property type="protein sequence ID" value="POM71374.1"/>
    <property type="molecule type" value="Genomic_DNA"/>
</dbReference>
<dbReference type="InterPro" id="IPR001584">
    <property type="entry name" value="Integrase_cat-core"/>
</dbReference>
<keyword evidence="2" id="KW-0479">Metal-binding</keyword>